<dbReference type="PRINTS" id="PR00368">
    <property type="entry name" value="FADPNR"/>
</dbReference>
<comment type="caution">
    <text evidence="5">The sequence shown here is derived from an EMBL/GenBank/DDBJ whole genome shotgun (WGS) entry which is preliminary data.</text>
</comment>
<gene>
    <name evidence="5" type="ORF">H8S47_00230</name>
</gene>
<feature type="domain" description="FAD/NAD(P)-binding" evidence="4">
    <location>
        <begin position="181"/>
        <end position="283"/>
    </location>
</feature>
<dbReference type="Gene3D" id="3.50.50.60">
    <property type="entry name" value="FAD/NAD(P)-binding domain"/>
    <property type="match status" value="2"/>
</dbReference>
<name>A0ABR7AI22_9SPHN</name>
<dbReference type="SUPFAM" id="SSF51905">
    <property type="entry name" value="FAD/NAD(P)-binding domain"/>
    <property type="match status" value="1"/>
</dbReference>
<feature type="domain" description="FAD/NAD(P)-binding" evidence="4">
    <location>
        <begin position="3"/>
        <end position="134"/>
    </location>
</feature>
<evidence type="ECO:0000313" key="5">
    <source>
        <dbReference type="EMBL" id="MBC3940106.1"/>
    </source>
</evidence>
<protein>
    <recommendedName>
        <fullName evidence="1">Thioredoxin reductase</fullName>
    </recommendedName>
</protein>
<dbReference type="PANTHER" id="PTHR48105">
    <property type="entry name" value="THIOREDOXIN REDUCTASE 1-RELATED-RELATED"/>
    <property type="match status" value="1"/>
</dbReference>
<evidence type="ECO:0000256" key="2">
    <source>
        <dbReference type="ARBA" id="ARBA00022630"/>
    </source>
</evidence>
<reference evidence="5 6" key="1">
    <citation type="submission" date="2020-08" db="EMBL/GenBank/DDBJ databases">
        <title>Putative novel bacterial strains isolated from necrotic wheat leaf tissues caused by Xanthomonas translucens.</title>
        <authorList>
            <person name="Tambong J.T."/>
        </authorList>
    </citation>
    <scope>NUCLEOTIDE SEQUENCE [LARGE SCALE GENOMIC DNA]</scope>
    <source>
        <strain evidence="6">DOAB 1063</strain>
    </source>
</reference>
<evidence type="ECO:0000259" key="4">
    <source>
        <dbReference type="Pfam" id="PF07992"/>
    </source>
</evidence>
<sequence>MQDVIVIGGSFAGHSAAIQLARARQDVVLIDAGAPRNRFADAAHGFLGQDGNAPHAIMREATRQLLKYPTAQVLSAEVQHAVRVDDHFVLTLSSGLERQAKRLVLATGVTDILPDIPGMAERWGETVLHCPYCHGYEVRDHSLGIIANHPMSAHQAALIPDWGPAIYFTQGIYDPEPEQAALLAKRGVAIERTPVIALLGETPGLRAVELSDGRTIDVAAVFTAPRTHQTSAIAEDLGCALEEGPTGLFVKVDVWGLTSVSGVYAAGDATSPMHNATVASASGVLAGIGAHQSLVRS</sequence>
<keyword evidence="2" id="KW-0285">Flavoprotein</keyword>
<dbReference type="Pfam" id="PF07992">
    <property type="entry name" value="Pyr_redox_2"/>
    <property type="match status" value="2"/>
</dbReference>
<proteinExistence type="predicted"/>
<accession>A0ABR7AI22</accession>
<evidence type="ECO:0000313" key="6">
    <source>
        <dbReference type="Proteomes" id="UP000597613"/>
    </source>
</evidence>
<dbReference type="InterPro" id="IPR023753">
    <property type="entry name" value="FAD/NAD-binding_dom"/>
</dbReference>
<dbReference type="EMBL" id="JACONT010000001">
    <property type="protein sequence ID" value="MBC3940106.1"/>
    <property type="molecule type" value="Genomic_DNA"/>
</dbReference>
<dbReference type="InterPro" id="IPR036188">
    <property type="entry name" value="FAD/NAD-bd_sf"/>
</dbReference>
<dbReference type="PRINTS" id="PR00469">
    <property type="entry name" value="PNDRDTASEII"/>
</dbReference>
<keyword evidence="6" id="KW-1185">Reference proteome</keyword>
<dbReference type="Proteomes" id="UP000597613">
    <property type="component" value="Unassembled WGS sequence"/>
</dbReference>
<keyword evidence="3" id="KW-0560">Oxidoreductase</keyword>
<organism evidence="5 6">
    <name type="scientific">Sphingomonas albertensis</name>
    <dbReference type="NCBI Taxonomy" id="2762591"/>
    <lineage>
        <taxon>Bacteria</taxon>
        <taxon>Pseudomonadati</taxon>
        <taxon>Pseudomonadota</taxon>
        <taxon>Alphaproteobacteria</taxon>
        <taxon>Sphingomonadales</taxon>
        <taxon>Sphingomonadaceae</taxon>
        <taxon>Sphingomonas</taxon>
    </lineage>
</organism>
<dbReference type="InterPro" id="IPR050097">
    <property type="entry name" value="Ferredoxin-NADP_redctase_2"/>
</dbReference>
<dbReference type="RefSeq" id="WP_187501925.1">
    <property type="nucleotide sequence ID" value="NZ_CP162536.1"/>
</dbReference>
<evidence type="ECO:0000256" key="1">
    <source>
        <dbReference type="ARBA" id="ARBA00018719"/>
    </source>
</evidence>
<evidence type="ECO:0000256" key="3">
    <source>
        <dbReference type="ARBA" id="ARBA00023002"/>
    </source>
</evidence>